<proteinExistence type="predicted"/>
<keyword evidence="1" id="KW-0732">Signal</keyword>
<dbReference type="AlphaFoldDB" id="A0A4Q9L1M2"/>
<name>A0A4Q9L1M2_9MICR</name>
<organism evidence="2 3">
    <name type="scientific">Hamiltosporidium magnivora</name>
    <dbReference type="NCBI Taxonomy" id="148818"/>
    <lineage>
        <taxon>Eukaryota</taxon>
        <taxon>Fungi</taxon>
        <taxon>Fungi incertae sedis</taxon>
        <taxon>Microsporidia</taxon>
        <taxon>Dubosqiidae</taxon>
        <taxon>Hamiltosporidium</taxon>
    </lineage>
</organism>
<feature type="signal peptide" evidence="1">
    <location>
        <begin position="1"/>
        <end position="18"/>
    </location>
</feature>
<accession>A0A4Q9L1M2</accession>
<sequence length="417" mass="50941">MYWIINRTLLFLATIISGCNESIEHSDYILSNTKENQSIFFNLINKGTEVFSILYRSPEERKIVKKEIFLYFKQVQENILKPENKNIFKIYTFSKFYLIFLQKFILQNINLLKEKINEKFFIKNIHLFPKLLEIRTYIDFLKIVFFSEYFRKPHVFLYFGIKKIFFFSIKSYKRFQILNNKYEKIENNTEKVFFGIFLDLIEIFYKLIDPNTKLNTSEKIQIRLERMKYHIRIKLATFIYKSYILVSNKTLRIFKQQISPKIFNFKYFLKTLNDRISQKIDINRIYYEDLVFKTLITIKNIISQQIATKIIFLENLYKEIQKLIFYEIPETTKKLFFYLKNILKNLHQTYKELKNISLKLKLKIKNSEYKIEINPLNSHFLNQIRNEILKIFQKINIFSIEFSYEKENIKENEIEVK</sequence>
<evidence type="ECO:0000256" key="1">
    <source>
        <dbReference type="SAM" id="SignalP"/>
    </source>
</evidence>
<evidence type="ECO:0008006" key="4">
    <source>
        <dbReference type="Google" id="ProtNLM"/>
    </source>
</evidence>
<dbReference type="VEuPathDB" id="MicrosporidiaDB:CWI36_1475p0010"/>
<reference evidence="2 3" key="1">
    <citation type="submission" date="2017-12" db="EMBL/GenBank/DDBJ databases">
        <authorList>
            <person name="Pombert J.-F."/>
            <person name="Haag K.L."/>
            <person name="Ebert D."/>
        </authorList>
    </citation>
    <scope>NUCLEOTIDE SEQUENCE [LARGE SCALE GENOMIC DNA]</scope>
    <source>
        <strain evidence="2">BE-OM-2</strain>
    </source>
</reference>
<keyword evidence="3" id="KW-1185">Reference proteome</keyword>
<protein>
    <recommendedName>
        <fullName evidence="4">Lipoprotein</fullName>
    </recommendedName>
</protein>
<dbReference type="Proteomes" id="UP000291404">
    <property type="component" value="Unassembled WGS sequence"/>
</dbReference>
<dbReference type="VEuPathDB" id="MicrosporidiaDB:CWI39_1111p0010"/>
<gene>
    <name evidence="2" type="ORF">CWI36_1475p0010</name>
</gene>
<evidence type="ECO:0000313" key="3">
    <source>
        <dbReference type="Proteomes" id="UP000291404"/>
    </source>
</evidence>
<feature type="chain" id="PRO_5021022530" description="Lipoprotein" evidence="1">
    <location>
        <begin position="19"/>
        <end position="417"/>
    </location>
</feature>
<dbReference type="PROSITE" id="PS51257">
    <property type="entry name" value="PROKAR_LIPOPROTEIN"/>
    <property type="match status" value="1"/>
</dbReference>
<comment type="caution">
    <text evidence="2">The sequence shown here is derived from an EMBL/GenBank/DDBJ whole genome shotgun (WGS) entry which is preliminary data.</text>
</comment>
<evidence type="ECO:0000313" key="2">
    <source>
        <dbReference type="EMBL" id="TBU00976.1"/>
    </source>
</evidence>
<dbReference type="EMBL" id="PITI01001475">
    <property type="protein sequence ID" value="TBU00976.1"/>
    <property type="molecule type" value="Genomic_DNA"/>
</dbReference>